<dbReference type="Proteomes" id="UP000216207">
    <property type="component" value="Unassembled WGS sequence"/>
</dbReference>
<reference evidence="4 5" key="1">
    <citation type="submission" date="2017-07" db="EMBL/GenBank/DDBJ databases">
        <title>Isolation and whole genome analysis of endospore-forming bacteria from heroin.</title>
        <authorList>
            <person name="Kalinowski J."/>
            <person name="Ahrens B."/>
            <person name="Al-Dilaimi A."/>
            <person name="Winkler A."/>
            <person name="Wibberg D."/>
            <person name="Schleenbecker U."/>
            <person name="Ruckert C."/>
            <person name="Wolfel R."/>
            <person name="Grass G."/>
        </authorList>
    </citation>
    <scope>NUCLEOTIDE SEQUENCE [LARGE SCALE GENOMIC DNA]</scope>
    <source>
        <strain evidence="4 5">7539</strain>
    </source>
</reference>
<dbReference type="SUPFAM" id="SSF103039">
    <property type="entry name" value="CheC-like"/>
    <property type="match status" value="1"/>
</dbReference>
<keyword evidence="2" id="KW-0378">Hydrolase</keyword>
<comment type="caution">
    <text evidence="4">The sequence shown here is derived from an EMBL/GenBank/DDBJ whole genome shotgun (WGS) entry which is preliminary data.</text>
</comment>
<proteinExistence type="predicted"/>
<keyword evidence="1" id="KW-0145">Chemotaxis</keyword>
<feature type="domain" description="CheC-like protein" evidence="3">
    <location>
        <begin position="9"/>
        <end position="37"/>
    </location>
</feature>
<name>A0A268P391_SHOCL</name>
<dbReference type="InterPro" id="IPR028976">
    <property type="entry name" value="CheC-like_sf"/>
</dbReference>
<feature type="domain" description="CheC-like protein" evidence="3">
    <location>
        <begin position="106"/>
        <end position="135"/>
    </location>
</feature>
<dbReference type="CDD" id="cd17909">
    <property type="entry name" value="CheC_ClassI"/>
    <property type="match status" value="1"/>
</dbReference>
<dbReference type="GO" id="GO:0006935">
    <property type="term" value="P:chemotaxis"/>
    <property type="evidence" value="ECO:0007669"/>
    <property type="project" value="UniProtKB-KW"/>
</dbReference>
<evidence type="ECO:0000259" key="3">
    <source>
        <dbReference type="Pfam" id="PF04509"/>
    </source>
</evidence>
<dbReference type="GO" id="GO:0016787">
    <property type="term" value="F:hydrolase activity"/>
    <property type="evidence" value="ECO:0007669"/>
    <property type="project" value="UniProtKB-KW"/>
</dbReference>
<evidence type="ECO:0000313" key="4">
    <source>
        <dbReference type="EMBL" id="PAE90141.1"/>
    </source>
</evidence>
<sequence length="204" mass="21817">MRNRLDGMKEVANIGTGYAATALSSLLGANVVMDVPAARYLCMAELPRFRFAEGEEIAAVYAPLGGELSGGMFFMATTKAAAAFSAYLLEEKLKLKPHVFAESELAQSAFQEVGNLLIGAYLTALSKLTDLKCYPLVTELSIDLASAVLAEGALHLIDDEECIVMETDICLPHSTQPLDGLLLFIPDKNASVTLTQALEASCHD</sequence>
<gene>
    <name evidence="4" type="ORF">CHH72_03940</name>
</gene>
<dbReference type="Pfam" id="PF04509">
    <property type="entry name" value="CheC"/>
    <property type="match status" value="2"/>
</dbReference>
<protein>
    <recommendedName>
        <fullName evidence="3">CheC-like protein domain-containing protein</fullName>
    </recommendedName>
</protein>
<dbReference type="RefSeq" id="WP_011247089.1">
    <property type="nucleotide sequence ID" value="NZ_BOQQ01000003.1"/>
</dbReference>
<evidence type="ECO:0000313" key="5">
    <source>
        <dbReference type="Proteomes" id="UP000216207"/>
    </source>
</evidence>
<dbReference type="OMA" id="APGNMFF"/>
<dbReference type="PANTHER" id="PTHR43693:SF1">
    <property type="entry name" value="PROTEIN PHOSPHATASE CHEZ"/>
    <property type="match status" value="1"/>
</dbReference>
<dbReference type="AlphaFoldDB" id="A0A268P391"/>
<dbReference type="PANTHER" id="PTHR43693">
    <property type="entry name" value="PROTEIN PHOSPHATASE CHEZ"/>
    <property type="match status" value="1"/>
</dbReference>
<evidence type="ECO:0000256" key="2">
    <source>
        <dbReference type="ARBA" id="ARBA00022801"/>
    </source>
</evidence>
<dbReference type="Gene3D" id="3.40.1550.10">
    <property type="entry name" value="CheC-like"/>
    <property type="match status" value="1"/>
</dbReference>
<evidence type="ECO:0000256" key="1">
    <source>
        <dbReference type="ARBA" id="ARBA00022500"/>
    </source>
</evidence>
<dbReference type="EMBL" id="NPCC01000005">
    <property type="protein sequence ID" value="PAE90141.1"/>
    <property type="molecule type" value="Genomic_DNA"/>
</dbReference>
<dbReference type="InterPro" id="IPR050992">
    <property type="entry name" value="CheZ_family_phosphatases"/>
</dbReference>
<dbReference type="InterPro" id="IPR007597">
    <property type="entry name" value="CheC"/>
</dbReference>
<organism evidence="4 5">
    <name type="scientific">Shouchella clausii</name>
    <name type="common">Alkalihalobacillus clausii</name>
    <dbReference type="NCBI Taxonomy" id="79880"/>
    <lineage>
        <taxon>Bacteria</taxon>
        <taxon>Bacillati</taxon>
        <taxon>Bacillota</taxon>
        <taxon>Bacilli</taxon>
        <taxon>Bacillales</taxon>
        <taxon>Bacillaceae</taxon>
        <taxon>Shouchella</taxon>
    </lineage>
</organism>
<accession>A0A268P391</accession>